<feature type="compositionally biased region" description="Basic and acidic residues" evidence="5">
    <location>
        <begin position="2252"/>
        <end position="2272"/>
    </location>
</feature>
<evidence type="ECO:0000256" key="2">
    <source>
        <dbReference type="ARBA" id="ARBA00023157"/>
    </source>
</evidence>
<comment type="caution">
    <text evidence="6">The sequence shown here is derived from an EMBL/GenBank/DDBJ whole genome shotgun (WGS) entry which is preliminary data.</text>
</comment>
<dbReference type="Gene3D" id="2.20.100.10">
    <property type="entry name" value="Thrombospondin type-1 (TSP1) repeat"/>
    <property type="match status" value="18"/>
</dbReference>
<feature type="region of interest" description="Disordered" evidence="5">
    <location>
        <begin position="2239"/>
        <end position="2297"/>
    </location>
</feature>
<keyword evidence="4" id="KW-0175">Coiled coil</keyword>
<evidence type="ECO:0000256" key="1">
    <source>
        <dbReference type="ARBA" id="ARBA00022729"/>
    </source>
</evidence>
<feature type="compositionally biased region" description="Basic residues" evidence="5">
    <location>
        <begin position="2242"/>
        <end position="2251"/>
    </location>
</feature>
<dbReference type="InterPro" id="IPR035979">
    <property type="entry name" value="RBD_domain_sf"/>
</dbReference>
<feature type="compositionally biased region" description="Low complexity" evidence="5">
    <location>
        <begin position="2609"/>
        <end position="2637"/>
    </location>
</feature>
<feature type="region of interest" description="Disordered" evidence="5">
    <location>
        <begin position="119"/>
        <end position="146"/>
    </location>
</feature>
<dbReference type="PROSITE" id="PS50092">
    <property type="entry name" value="TSP1"/>
    <property type="match status" value="20"/>
</dbReference>
<evidence type="ECO:0000256" key="5">
    <source>
        <dbReference type="SAM" id="MobiDB-lite"/>
    </source>
</evidence>
<dbReference type="Pfam" id="PF00090">
    <property type="entry name" value="TSP_1"/>
    <property type="match status" value="13"/>
</dbReference>
<dbReference type="GO" id="GO:0007094">
    <property type="term" value="P:mitotic spindle assembly checkpoint signaling"/>
    <property type="evidence" value="ECO:0007669"/>
    <property type="project" value="InterPro"/>
</dbReference>
<dbReference type="InterPro" id="IPR012677">
    <property type="entry name" value="Nucleotide-bd_a/b_plait_sf"/>
</dbReference>
<dbReference type="InterPro" id="IPR000504">
    <property type="entry name" value="RRM_dom"/>
</dbReference>
<accession>A0A1Q9E9R2</accession>
<dbReference type="InterPro" id="IPR044004">
    <property type="entry name" value="TSP1_spondin_dom"/>
</dbReference>
<dbReference type="Gene3D" id="3.30.70.330">
    <property type="match status" value="2"/>
</dbReference>
<dbReference type="PANTHER" id="PTHR11311:SF15">
    <property type="entry name" value="SPONDIN-2"/>
    <property type="match status" value="1"/>
</dbReference>
<dbReference type="GO" id="GO:0003723">
    <property type="term" value="F:RNA binding"/>
    <property type="evidence" value="ECO:0007669"/>
    <property type="project" value="UniProtKB-UniRule"/>
</dbReference>
<dbReference type="PANTHER" id="PTHR11311">
    <property type="entry name" value="SPONDIN"/>
    <property type="match status" value="1"/>
</dbReference>
<dbReference type="CDD" id="cd00590">
    <property type="entry name" value="RRM_SF"/>
    <property type="match status" value="2"/>
</dbReference>
<dbReference type="EMBL" id="LSRX01000217">
    <property type="protein sequence ID" value="OLQ04160.1"/>
    <property type="molecule type" value="Genomic_DNA"/>
</dbReference>
<reference evidence="6 7" key="1">
    <citation type="submission" date="2016-02" db="EMBL/GenBank/DDBJ databases">
        <title>Genome analysis of coral dinoflagellate symbionts highlights evolutionary adaptations to a symbiotic lifestyle.</title>
        <authorList>
            <person name="Aranda M."/>
            <person name="Li Y."/>
            <person name="Liew Y.J."/>
            <person name="Baumgarten S."/>
            <person name="Simakov O."/>
            <person name="Wilson M."/>
            <person name="Piel J."/>
            <person name="Ashoor H."/>
            <person name="Bougouffa S."/>
            <person name="Bajic V.B."/>
            <person name="Ryu T."/>
            <person name="Ravasi T."/>
            <person name="Bayer T."/>
            <person name="Micklem G."/>
            <person name="Kim H."/>
            <person name="Bhak J."/>
            <person name="Lajeunesse T.C."/>
            <person name="Voolstra C.R."/>
        </authorList>
    </citation>
    <scope>NUCLEOTIDE SEQUENCE [LARGE SCALE GENOMIC DNA]</scope>
    <source>
        <strain evidence="6 7">CCMP2467</strain>
    </source>
</reference>
<evidence type="ECO:0000313" key="7">
    <source>
        <dbReference type="Proteomes" id="UP000186817"/>
    </source>
</evidence>
<dbReference type="Pfam" id="PF00076">
    <property type="entry name" value="RRM_1"/>
    <property type="match status" value="2"/>
</dbReference>
<dbReference type="SMART" id="SM00209">
    <property type="entry name" value="TSP1"/>
    <property type="match status" value="23"/>
</dbReference>
<feature type="region of interest" description="Disordered" evidence="5">
    <location>
        <begin position="1410"/>
        <end position="1451"/>
    </location>
</feature>
<protein>
    <submittedName>
        <fullName evidence="6">Hemicentin-1</fullName>
    </submittedName>
</protein>
<keyword evidence="7" id="KW-1185">Reference proteome</keyword>
<sequence length="3075" mass="338266">MSPLWPSFLGARGWRGPTCSARPGNIAAWPQLRTMRWPKAARRLAALAVSVTIQRVVASDTESWLVRCSTDCNGRNQCEEDALSCDRPTQSSDLSGQDFSEIQRLSQSNEELQRALEGARQEVKTKSKTVSSLNSTQRSQLSNVKKECTELREDGRAKKRRISEMEDEILKLRRERDKLVHDLQEAQERSQRDLQTMQTKAAEECRTRELTISQLESRLEQLAEATKPTAKDHEPAATRISELEQEVLALRMLLKEWWPEKELAGQLQAKHLELDGELQQLQNARKELLAAREQIRTLEQSQASLTSALEARDSSLQELRQSGAANSLAKQDLVALEEVVSEILQAANECRIGGSFLPTAGKTAAANLSLAWSFLQSRLATESQKRMQAQRELDATAEKQKSMQVELSKLRVEAVRCEELKKQLQDSQSELQSLREGSAGNPEDRGERTEESLELQRQVAAKQQAIDAITTEAESLRNQLSQLMDVEGRARKLERVNAELWEANKELESRVERLESANAEEADFDPRTTKVLHLTRGPVQQVDAHASGASGDLEQQQASRQLDRFKKAMRKYVQEFREGIYHLLGWKVEMKGDGSSMRWHLTSRYHEGQELVFQLRPASTGHPAEFDLLGTVWAEQLQGDRQAMAYLEVYSSIPGFLAHVTVDRLVCAGEQVQHHACPYQADCSSANSFCPDGEEPKECKFSDWSDWEAPIACTGLCTRKRSILQQNSCGGAACEGPLQDSQYCLDSCPQTPEDCELSAWGEWSPCSLNVTNQRERNRSVVVLPARGGAECLGALLETEDCGSADTESGDCMLSTWMDWSPCKACEDKQRGRLRTILHHAKHGGRHCEDTLSETSACPCSNTEVPGDCVLQDWTDWSVCGTDDRERRRTRQIQEATDSGKACSGPVVEVLPCDPASSSETPATDCAFADWADWQLCDKSCDGGQTVRTRAIATPAASGGTPCSGGLKETASCNTLSCSLYHQPCRPSQWTEWGPCTTTCGPGSSSRSRTFAEADLGGEPCSLTLAETKSCTAGSRQDCGVQDCMIDDWTDWKSCTKTCSGGITERHRKITQHASMGGKPCNLDEGQLEEVKACGEGACEVNDNCEDGQWGQWEGWTDCTKTCRGGFRLSQRRVVKEANYCGTPAQGVATKIESCNDGIVCSGAVDCELTTWTEWSVCDKPCTGVRERARGIKVHPENGGVPCGSEGQATSLSEMEHCPPQPGETCVVPEPDGCSVGDWSDWSECSATCDGGQKSRSREASAGADGSWYPCKGELKQTSPCAADACGVKEDCTYKDWTAWGNCTKSQQGVLAGVLLEVATFGPVSTQDNPPWYHEKSHWRVSDRFGRTLSDIMLDGGGYHQGYLNYNSAKETPARIARRLSQQKLGLTGRFQLEDFSRPASRRGAPLCLVESQTPQKPQTPPRTAPSGALASTSRSLLRASMSPAGSKQVEDSFQRVFRDRDRRHMEWNLKAEYSKDDGGLTRAVGFDQSGPAHPFSALWDGPSTNWARLTRGNTLPSFRPMTEDRMLVGKVSCRRCGGQTYRSRSIQSQPAYGGAECQASETMQTKRCPRECGPHLYWCVWSDWASWSACTEDCGVGIHFRKRLLTMTDTQPANPLAVASSEKDCAGELVDIEQCPDLPECESCVPQDCVLGEWSEWSSPRCEGICTRSRGVATPSNECGKPCEGSLNGTKPCHADCHSEDCQLGTWTAWTGCNSLLDNKYRARLITTSGAFGGKVCPLSSLNETSSCQTGADAPVNCVLAAWSSWGPCSETCGAGQQSRSRSVASQASRGGQACIGSLSELQRCEVEACPAVPANLADCQWGPWSVWQDCHGGQQVRTRKVIHPAQAGGEACEGPVEETKGCGQEHVGSQDCVFSLWNEWSLCSKTCGGGQSSRSRVIDSHAQEDGKQCAGTLLEVKPCAMDSCADAAATMCTYTDWTSWGTCSRSCGGGYKERSRDIRVPAVTGLSGCSGTLKESMACSSTPCQNAVDCVWAEWDEWSECVKAPSICGVGSKRRKRSIAVMPANGGALCDPRPLEQVMPVSNCQGQAPCCIDGVWQDWQAWGGCSAHRGTGTRKRVRIATQFDKYLAAMVGGKIRSMTELEPPTPEEIDAFVVENRWWLSDEAEGILRAMDGQDQRHVIAEGSMSNCRDPVAIVKSRAWNGHLKAHMEWMEERRDVSAQQLVDDFVTANAQWINSEAEDLLASLDLDLLWKVIDFGSLQFCRDPVAIIRIRIKDAERGKGGKSGRKGGKGRSEPKAKRRRTDMEGSREAWWEEPPGASSQEAAQDPDEKKGPDEKHMRAVEEGRCLFVVGIPPLWSVSQTEEFFSYHGVVESVYLLHLQKATNRRAAYVNFTTEKGAKTAALVCDRLEVEHREETHYLCCSIKQKAGSKTYTRRLSQGLRGEVDFKQAQEEARTVFLSRLPGYISKEQIQELTEDHGVVEAIHFLPASSYNTIACFVTMESPGEAAFMIRALNNTEAFGTIIYASLAVEKNDKRKKLHPEEEWIQWYPLEIRNFPHWTVPDDIKATISTVGPSSQRVRIMHYDPLPTLSIARAYFREEADRDASLKELAGYEFSPGYPLSAEALPRTPGTGPGTLQLQQQWQKWEQPSEPSEDSQQPRQPQQPQQLQQPQLSQPSAFNPNLAEDGLVVSEKPEDPRPEKAKATQEETFCGKPPAGTSTEYEECSAVDVDCEFGEWTPFSACSAACYGQQRSARVILRNSSGSGNPCDGAVEKAVRCNPAEGEDAPDSCQSHQASGVQHCVMSHWSEWTSCTATCERGFSTRSRYVEVNPQNGGDSCPTSVKEMKLCNDGVSCFHGRVDCVWEEWTDWSVCDAFDLATRTRGYARHAESGGLDCSGPIREVKGCSSDGGSSCSVSWYNCSWSQWSAWSACSATCGRGGVQARNRQLQVGHSSVDAPAAGLVVSRSGPRREPGSASIASEHQLGPTEVVDFNCAENMNWQDDWPHDVKAYCCQRGICEGQAAAPSTLSAEYLPSDDPVLEEMSPSDTVIRYDRHGLSSLKEQVRAAEARHHRDRLLAFILGSGCLLSGLILSRVFSTSRSTAEVLPRYDAVHQIL</sequence>
<evidence type="ECO:0000256" key="4">
    <source>
        <dbReference type="SAM" id="Coils"/>
    </source>
</evidence>
<dbReference type="Pfam" id="PF19028">
    <property type="entry name" value="TSP1_spondin"/>
    <property type="match status" value="5"/>
</dbReference>
<proteinExistence type="predicted"/>
<feature type="compositionally biased region" description="Basic and acidic residues" evidence="5">
    <location>
        <begin position="2652"/>
        <end position="2666"/>
    </location>
</feature>
<dbReference type="Gene3D" id="6.10.250.90">
    <property type="match status" value="1"/>
</dbReference>
<feature type="compositionally biased region" description="Low complexity" evidence="5">
    <location>
        <begin position="1424"/>
        <end position="1442"/>
    </location>
</feature>
<dbReference type="InterPro" id="IPR000884">
    <property type="entry name" value="TSP1_rpt"/>
</dbReference>
<feature type="compositionally biased region" description="Low complexity" evidence="5">
    <location>
        <begin position="2586"/>
        <end position="2601"/>
    </location>
</feature>
<organism evidence="6 7">
    <name type="scientific">Symbiodinium microadriaticum</name>
    <name type="common">Dinoflagellate</name>
    <name type="synonym">Zooxanthella microadriatica</name>
    <dbReference type="NCBI Taxonomy" id="2951"/>
    <lineage>
        <taxon>Eukaryota</taxon>
        <taxon>Sar</taxon>
        <taxon>Alveolata</taxon>
        <taxon>Dinophyceae</taxon>
        <taxon>Suessiales</taxon>
        <taxon>Symbiodiniaceae</taxon>
        <taxon>Symbiodinium</taxon>
    </lineage>
</organism>
<feature type="compositionally biased region" description="Polar residues" evidence="5">
    <location>
        <begin position="128"/>
        <end position="143"/>
    </location>
</feature>
<dbReference type="InterPro" id="IPR036383">
    <property type="entry name" value="TSP1_rpt_sf"/>
</dbReference>
<dbReference type="PROSITE" id="PS50102">
    <property type="entry name" value="RRM"/>
    <property type="match status" value="2"/>
</dbReference>
<evidence type="ECO:0000256" key="3">
    <source>
        <dbReference type="ARBA" id="ARBA00023180"/>
    </source>
</evidence>
<name>A0A1Q9E9R2_SYMMI</name>
<feature type="compositionally biased region" description="Basic and acidic residues" evidence="5">
    <location>
        <begin position="2288"/>
        <end position="2297"/>
    </location>
</feature>
<dbReference type="SUPFAM" id="SSF54928">
    <property type="entry name" value="RNA-binding domain, RBD"/>
    <property type="match status" value="1"/>
</dbReference>
<dbReference type="InterPro" id="IPR008672">
    <property type="entry name" value="Mad1"/>
</dbReference>
<feature type="region of interest" description="Disordered" evidence="5">
    <location>
        <begin position="2578"/>
        <end position="2680"/>
    </location>
</feature>
<dbReference type="SUPFAM" id="SSF82895">
    <property type="entry name" value="TSP-1 type 1 repeat"/>
    <property type="match status" value="19"/>
</dbReference>
<dbReference type="Pfam" id="PF05557">
    <property type="entry name" value="MAD"/>
    <property type="match status" value="1"/>
</dbReference>
<keyword evidence="2" id="KW-1015">Disulfide bond</keyword>
<dbReference type="InterPro" id="IPR051418">
    <property type="entry name" value="Spondin/Thrombospondin_T1"/>
</dbReference>
<keyword evidence="3" id="KW-0325">Glycoprotein</keyword>
<keyword evidence="1" id="KW-0732">Signal</keyword>
<dbReference type="OrthoDB" id="411599at2759"/>
<feature type="region of interest" description="Disordered" evidence="5">
    <location>
        <begin position="427"/>
        <end position="454"/>
    </location>
</feature>
<evidence type="ECO:0000313" key="6">
    <source>
        <dbReference type="EMBL" id="OLQ04160.1"/>
    </source>
</evidence>
<feature type="coiled-coil region" evidence="4">
    <location>
        <begin position="264"/>
        <end position="301"/>
    </location>
</feature>
<feature type="compositionally biased region" description="Basic and acidic residues" evidence="5">
    <location>
        <begin position="442"/>
        <end position="451"/>
    </location>
</feature>
<dbReference type="Proteomes" id="UP000186817">
    <property type="component" value="Unassembled WGS sequence"/>
</dbReference>
<dbReference type="Gene3D" id="3.30.457.60">
    <property type="match status" value="1"/>
</dbReference>
<dbReference type="SMART" id="SM00360">
    <property type="entry name" value="RRM"/>
    <property type="match status" value="2"/>
</dbReference>
<gene>
    <name evidence="6" type="primary">HMCN1</name>
    <name evidence="6" type="ORF">AK812_SmicGene12823</name>
</gene>